<dbReference type="InterPro" id="IPR036938">
    <property type="entry name" value="PAP2/HPO_sf"/>
</dbReference>
<dbReference type="InterPro" id="IPR000326">
    <property type="entry name" value="PAP2/HPO"/>
</dbReference>
<feature type="transmembrane region" description="Helical" evidence="2">
    <location>
        <begin position="181"/>
        <end position="202"/>
    </location>
</feature>
<dbReference type="SMART" id="SM00014">
    <property type="entry name" value="acidPPc"/>
    <property type="match status" value="1"/>
</dbReference>
<dbReference type="Proteomes" id="UP000280698">
    <property type="component" value="Unassembled WGS sequence"/>
</dbReference>
<keyword evidence="2" id="KW-0812">Transmembrane</keyword>
<comment type="caution">
    <text evidence="4">The sequence shown here is derived from an EMBL/GenBank/DDBJ whole genome shotgun (WGS) entry which is preliminary data.</text>
</comment>
<proteinExistence type="predicted"/>
<evidence type="ECO:0000313" key="4">
    <source>
        <dbReference type="EMBL" id="RNL95812.1"/>
    </source>
</evidence>
<feature type="compositionally biased region" description="Low complexity" evidence="1">
    <location>
        <begin position="242"/>
        <end position="257"/>
    </location>
</feature>
<dbReference type="SUPFAM" id="SSF48317">
    <property type="entry name" value="Acid phosphatase/Vanadium-dependent haloperoxidase"/>
    <property type="match status" value="1"/>
</dbReference>
<name>A0ABX9WC00_9ACTN</name>
<feature type="transmembrane region" description="Helical" evidence="2">
    <location>
        <begin position="32"/>
        <end position="52"/>
    </location>
</feature>
<feature type="transmembrane region" description="Helical" evidence="2">
    <location>
        <begin position="208"/>
        <end position="226"/>
    </location>
</feature>
<feature type="region of interest" description="Disordered" evidence="1">
    <location>
        <begin position="237"/>
        <end position="257"/>
    </location>
</feature>
<feature type="transmembrane region" description="Helical" evidence="2">
    <location>
        <begin position="84"/>
        <end position="103"/>
    </location>
</feature>
<gene>
    <name evidence="4" type="ORF">EFE23_19930</name>
</gene>
<dbReference type="EMBL" id="RJLN01000063">
    <property type="protein sequence ID" value="RNL95812.1"/>
    <property type="molecule type" value="Genomic_DNA"/>
</dbReference>
<dbReference type="Pfam" id="PF01569">
    <property type="entry name" value="PAP2"/>
    <property type="match status" value="1"/>
</dbReference>
<evidence type="ECO:0000313" key="5">
    <source>
        <dbReference type="Proteomes" id="UP000280698"/>
    </source>
</evidence>
<evidence type="ECO:0000256" key="1">
    <source>
        <dbReference type="SAM" id="MobiDB-lite"/>
    </source>
</evidence>
<feature type="transmembrane region" description="Helical" evidence="2">
    <location>
        <begin position="148"/>
        <end position="169"/>
    </location>
</feature>
<protein>
    <submittedName>
        <fullName evidence="4">Phosphatase PAP2 family protein</fullName>
    </submittedName>
</protein>
<dbReference type="Gene3D" id="1.20.144.10">
    <property type="entry name" value="Phosphatidic acid phosphatase type 2/haloperoxidase"/>
    <property type="match status" value="1"/>
</dbReference>
<sequence>MATLRRECSVNESVVRPALRVKARPGGATTSWRWAVVAVATFVTLAITYPMLVGADLYGHRWALAHRGGVVAAVAAHVTRGGQFTLLLPVVLAVGFGAACGGAGRRLRAAAGLVAVFTAGTLVRWAVAETIARPRPPRVEWIGPASGYAFPSGHTTIATLGAGVIAWALTRRWDDPLTRVVIWAGAAGYALAVGWSRVWLGVHWPTDVIGSWLLAIGWLTGVRWALSRGRAGGVARRAPDRTLPAAAPATGETAPHP</sequence>
<keyword evidence="2" id="KW-0472">Membrane</keyword>
<reference evidence="4 5" key="1">
    <citation type="submission" date="2018-11" db="EMBL/GenBank/DDBJ databases">
        <title>Micromonospora sp. PPF5-17, a new actinomycetes isolated from a hot spring soil.</title>
        <authorList>
            <person name="Thawai C."/>
        </authorList>
    </citation>
    <scope>NUCLEOTIDE SEQUENCE [LARGE SCALE GENOMIC DNA]</scope>
    <source>
        <strain evidence="4 5">PPF5-17</strain>
    </source>
</reference>
<evidence type="ECO:0000259" key="3">
    <source>
        <dbReference type="SMART" id="SM00014"/>
    </source>
</evidence>
<accession>A0ABX9WC00</accession>
<keyword evidence="2" id="KW-1133">Transmembrane helix</keyword>
<dbReference type="CDD" id="cd03392">
    <property type="entry name" value="PAP2_like_2"/>
    <property type="match status" value="1"/>
</dbReference>
<organism evidence="4 5">
    <name type="scientific">Micromonospora solifontis</name>
    <dbReference type="NCBI Taxonomy" id="2487138"/>
    <lineage>
        <taxon>Bacteria</taxon>
        <taxon>Bacillati</taxon>
        <taxon>Actinomycetota</taxon>
        <taxon>Actinomycetes</taxon>
        <taxon>Micromonosporales</taxon>
        <taxon>Micromonosporaceae</taxon>
        <taxon>Micromonospora</taxon>
    </lineage>
</organism>
<dbReference type="PANTHER" id="PTHR14969:SF13">
    <property type="entry name" value="AT30094P"/>
    <property type="match status" value="1"/>
</dbReference>
<evidence type="ECO:0000256" key="2">
    <source>
        <dbReference type="SAM" id="Phobius"/>
    </source>
</evidence>
<dbReference type="PANTHER" id="PTHR14969">
    <property type="entry name" value="SPHINGOSINE-1-PHOSPHATE PHOSPHOHYDROLASE"/>
    <property type="match status" value="1"/>
</dbReference>
<feature type="transmembrane region" description="Helical" evidence="2">
    <location>
        <begin position="110"/>
        <end position="128"/>
    </location>
</feature>
<feature type="domain" description="Phosphatidic acid phosphatase type 2/haloperoxidase" evidence="3">
    <location>
        <begin position="111"/>
        <end position="223"/>
    </location>
</feature>
<keyword evidence="5" id="KW-1185">Reference proteome</keyword>